<dbReference type="EMBL" id="CAJNOQ010004718">
    <property type="protein sequence ID" value="CAF1071193.1"/>
    <property type="molecule type" value="Genomic_DNA"/>
</dbReference>
<comment type="caution">
    <text evidence="1">The sequence shown here is derived from an EMBL/GenBank/DDBJ whole genome shotgun (WGS) entry which is preliminary data.</text>
</comment>
<sequence length="174" mass="19733">KNTRQSPCFYYFRLKKQSPQPTWIAFTNKNGRIYGFPSNTSDKFGYLMVSSSDESFGNVQKWISEHAAAFLNSNDFRKSSITCLSPTTTYEYIIDNLPSNVPYSQKSFIYIGGSGIDAGPLPVFSKILTDRVTQTSSVYSKYSTQFALNSNQFTVEKNLTCPARHFQCQQCQVE</sequence>
<dbReference type="EMBL" id="CAJOBA010033692">
    <property type="protein sequence ID" value="CAF3968985.1"/>
    <property type="molecule type" value="Genomic_DNA"/>
</dbReference>
<evidence type="ECO:0000313" key="2">
    <source>
        <dbReference type="EMBL" id="CAF1157401.1"/>
    </source>
</evidence>
<dbReference type="EMBL" id="CAJOBC010004718">
    <property type="protein sequence ID" value="CAF3838304.1"/>
    <property type="molecule type" value="Genomic_DNA"/>
</dbReference>
<dbReference type="EMBL" id="CAJNOK010012169">
    <property type="protein sequence ID" value="CAF1157401.1"/>
    <property type="molecule type" value="Genomic_DNA"/>
</dbReference>
<dbReference type="Proteomes" id="UP000677228">
    <property type="component" value="Unassembled WGS sequence"/>
</dbReference>
<evidence type="ECO:0000313" key="5">
    <source>
        <dbReference type="Proteomes" id="UP000663829"/>
    </source>
</evidence>
<keyword evidence="5" id="KW-1185">Reference proteome</keyword>
<proteinExistence type="predicted"/>
<protein>
    <submittedName>
        <fullName evidence="1">Uncharacterized protein</fullName>
    </submittedName>
</protein>
<dbReference type="GO" id="GO:0005509">
    <property type="term" value="F:calcium ion binding"/>
    <property type="evidence" value="ECO:0007669"/>
    <property type="project" value="InterPro"/>
</dbReference>
<accession>A0A814LWP4</accession>
<evidence type="ECO:0000313" key="4">
    <source>
        <dbReference type="EMBL" id="CAF3968985.1"/>
    </source>
</evidence>
<feature type="non-terminal residue" evidence="1">
    <location>
        <position position="1"/>
    </location>
</feature>
<reference evidence="1" key="1">
    <citation type="submission" date="2021-02" db="EMBL/GenBank/DDBJ databases">
        <authorList>
            <person name="Nowell W R."/>
        </authorList>
    </citation>
    <scope>NUCLEOTIDE SEQUENCE</scope>
</reference>
<dbReference type="Proteomes" id="UP000682733">
    <property type="component" value="Unassembled WGS sequence"/>
</dbReference>
<name>A0A814LWP4_9BILA</name>
<dbReference type="InterPro" id="IPR015919">
    <property type="entry name" value="Cadherin-like_sf"/>
</dbReference>
<dbReference type="SUPFAM" id="SSF49313">
    <property type="entry name" value="Cadherin-like"/>
    <property type="match status" value="1"/>
</dbReference>
<evidence type="ECO:0000313" key="3">
    <source>
        <dbReference type="EMBL" id="CAF3838304.1"/>
    </source>
</evidence>
<dbReference type="Proteomes" id="UP000681722">
    <property type="component" value="Unassembled WGS sequence"/>
</dbReference>
<dbReference type="Proteomes" id="UP000663829">
    <property type="component" value="Unassembled WGS sequence"/>
</dbReference>
<dbReference type="AlphaFoldDB" id="A0A814LWP4"/>
<dbReference type="GO" id="GO:0016020">
    <property type="term" value="C:membrane"/>
    <property type="evidence" value="ECO:0007669"/>
    <property type="project" value="InterPro"/>
</dbReference>
<organism evidence="1 5">
    <name type="scientific">Didymodactylos carnosus</name>
    <dbReference type="NCBI Taxonomy" id="1234261"/>
    <lineage>
        <taxon>Eukaryota</taxon>
        <taxon>Metazoa</taxon>
        <taxon>Spiralia</taxon>
        <taxon>Gnathifera</taxon>
        <taxon>Rotifera</taxon>
        <taxon>Eurotatoria</taxon>
        <taxon>Bdelloidea</taxon>
        <taxon>Philodinida</taxon>
        <taxon>Philodinidae</taxon>
        <taxon>Didymodactylos</taxon>
    </lineage>
</organism>
<gene>
    <name evidence="1" type="ORF">GPM918_LOCUS17285</name>
    <name evidence="2" type="ORF">OVA965_LOCUS21916</name>
    <name evidence="3" type="ORF">SRO942_LOCUS17284</name>
    <name evidence="4" type="ORF">TMI583_LOCUS22630</name>
</gene>
<evidence type="ECO:0000313" key="1">
    <source>
        <dbReference type="EMBL" id="CAF1071193.1"/>
    </source>
</evidence>